<name>A0ABT2HTC7_9MICC</name>
<dbReference type="EMBL" id="JALXMO010000050">
    <property type="protein sequence ID" value="MCT1607935.1"/>
    <property type="molecule type" value="Genomic_DNA"/>
</dbReference>
<comment type="caution">
    <text evidence="1">The sequence shown here is derived from an EMBL/GenBank/DDBJ whole genome shotgun (WGS) entry which is preliminary data.</text>
</comment>
<reference evidence="1 2" key="1">
    <citation type="submission" date="2022-04" db="EMBL/GenBank/DDBJ databases">
        <title>Human microbiome associated bacterial genomes.</title>
        <authorList>
            <person name="Sandstrom S."/>
            <person name="Salamzade R."/>
            <person name="Kalan L.R."/>
        </authorList>
    </citation>
    <scope>NUCLEOTIDE SEQUENCE [LARGE SCALE GENOMIC DNA]</scope>
    <source>
        <strain evidence="2">p3-SID767</strain>
    </source>
</reference>
<protein>
    <submittedName>
        <fullName evidence="1">Uncharacterized protein</fullName>
    </submittedName>
</protein>
<keyword evidence="2" id="KW-1185">Reference proteome</keyword>
<dbReference type="Proteomes" id="UP001205046">
    <property type="component" value="Unassembled WGS sequence"/>
</dbReference>
<sequence length="62" mass="6392">NLGEEGLIEFALQMLGRVAVGLAAVLGQIQGDGDDLLGFLGRRRDRVRAGTSVMGIGQPVAG</sequence>
<proteinExistence type="predicted"/>
<feature type="non-terminal residue" evidence="1">
    <location>
        <position position="1"/>
    </location>
</feature>
<organism evidence="1 2">
    <name type="scientific">Nesterenkonia massiliensis</name>
    <dbReference type="NCBI Taxonomy" id="1232429"/>
    <lineage>
        <taxon>Bacteria</taxon>
        <taxon>Bacillati</taxon>
        <taxon>Actinomycetota</taxon>
        <taxon>Actinomycetes</taxon>
        <taxon>Micrococcales</taxon>
        <taxon>Micrococcaceae</taxon>
        <taxon>Nesterenkonia</taxon>
    </lineage>
</organism>
<dbReference type="RefSeq" id="WP_260073783.1">
    <property type="nucleotide sequence ID" value="NZ_JALXMO010000050.1"/>
</dbReference>
<accession>A0ABT2HTC7</accession>
<gene>
    <name evidence="1" type="ORF">M3B43_11530</name>
</gene>
<evidence type="ECO:0000313" key="2">
    <source>
        <dbReference type="Proteomes" id="UP001205046"/>
    </source>
</evidence>
<evidence type="ECO:0000313" key="1">
    <source>
        <dbReference type="EMBL" id="MCT1607935.1"/>
    </source>
</evidence>